<evidence type="ECO:0000256" key="2">
    <source>
        <dbReference type="PROSITE-ProRule" id="PRU00335"/>
    </source>
</evidence>
<feature type="domain" description="HTH tetR-type" evidence="3">
    <location>
        <begin position="12"/>
        <end position="72"/>
    </location>
</feature>
<name>A0A1B2DD55_9BACL</name>
<feature type="DNA-binding region" description="H-T-H motif" evidence="2">
    <location>
        <begin position="35"/>
        <end position="54"/>
    </location>
</feature>
<evidence type="ECO:0000256" key="1">
    <source>
        <dbReference type="ARBA" id="ARBA00023125"/>
    </source>
</evidence>
<organism evidence="4">
    <name type="scientific">Paenibacillus sp. BIHB 4019</name>
    <dbReference type="NCBI Taxonomy" id="1870819"/>
    <lineage>
        <taxon>Bacteria</taxon>
        <taxon>Bacillati</taxon>
        <taxon>Bacillota</taxon>
        <taxon>Bacilli</taxon>
        <taxon>Bacillales</taxon>
        <taxon>Paenibacillaceae</taxon>
        <taxon>Paenibacillus</taxon>
    </lineage>
</organism>
<evidence type="ECO:0000313" key="4">
    <source>
        <dbReference type="EMBL" id="ANY65632.1"/>
    </source>
</evidence>
<gene>
    <name evidence="4" type="ORF">BBD42_03515</name>
</gene>
<dbReference type="PANTHER" id="PTHR43479">
    <property type="entry name" value="ACREF/ENVCD OPERON REPRESSOR-RELATED"/>
    <property type="match status" value="1"/>
</dbReference>
<dbReference type="RefSeq" id="WP_099517024.1">
    <property type="nucleotide sequence ID" value="NZ_CP016808.1"/>
</dbReference>
<keyword evidence="1 2" id="KW-0238">DNA-binding</keyword>
<dbReference type="Gene3D" id="1.10.357.10">
    <property type="entry name" value="Tetracycline Repressor, domain 2"/>
    <property type="match status" value="1"/>
</dbReference>
<dbReference type="Pfam" id="PF17929">
    <property type="entry name" value="TetR_C_34"/>
    <property type="match status" value="1"/>
</dbReference>
<protein>
    <submittedName>
        <fullName evidence="4">Transcriptional regulator</fullName>
    </submittedName>
</protein>
<dbReference type="GO" id="GO:0003677">
    <property type="term" value="F:DNA binding"/>
    <property type="evidence" value="ECO:0007669"/>
    <property type="project" value="UniProtKB-UniRule"/>
</dbReference>
<sequence length="218" mass="25072">MTKRAMTDEAKALKAQAIIDKAAEMFASSEYDKIKMSDIAIAMNMSKGILFVYFKTKESLFFHLLCTEYEKRLIRLTEMIQASQIQKFDDFKDLVMTELIELVDHNPLYIRLEAMRSAVLEQNVDAELMLRLKTNLYAEMMKMTALICENNILDPSEVMDIFQAQGSIIIGCKLSSMIPAELEAIITENGLEGFKRDFKTDVLRTMKNYLDGYKRDSL</sequence>
<dbReference type="AlphaFoldDB" id="A0A1B2DD55"/>
<dbReference type="SUPFAM" id="SSF46689">
    <property type="entry name" value="Homeodomain-like"/>
    <property type="match status" value="1"/>
</dbReference>
<dbReference type="PANTHER" id="PTHR43479:SF11">
    <property type="entry name" value="ACREF_ENVCD OPERON REPRESSOR-RELATED"/>
    <property type="match status" value="1"/>
</dbReference>
<dbReference type="Pfam" id="PF00440">
    <property type="entry name" value="TetR_N"/>
    <property type="match status" value="1"/>
</dbReference>
<accession>A0A1B2DD55</accession>
<dbReference type="InterPro" id="IPR050624">
    <property type="entry name" value="HTH-type_Tx_Regulator"/>
</dbReference>
<dbReference type="InterPro" id="IPR009057">
    <property type="entry name" value="Homeodomain-like_sf"/>
</dbReference>
<evidence type="ECO:0000259" key="3">
    <source>
        <dbReference type="PROSITE" id="PS50977"/>
    </source>
</evidence>
<dbReference type="PROSITE" id="PS50977">
    <property type="entry name" value="HTH_TETR_2"/>
    <property type="match status" value="1"/>
</dbReference>
<dbReference type="InterPro" id="IPR001647">
    <property type="entry name" value="HTH_TetR"/>
</dbReference>
<dbReference type="InterPro" id="IPR041483">
    <property type="entry name" value="TetR_C_34"/>
</dbReference>
<reference evidence="4" key="1">
    <citation type="submission" date="2016-08" db="EMBL/GenBank/DDBJ databases">
        <title>Complete Genome Seqeunce of Paenibacillus sp. BIHB 4019 from tea rhizoplane.</title>
        <authorList>
            <person name="Thakur R."/>
            <person name="Swarnkar M.K."/>
            <person name="Gulati A."/>
        </authorList>
    </citation>
    <scope>NUCLEOTIDE SEQUENCE [LARGE SCALE GENOMIC DNA]</scope>
    <source>
        <strain evidence="4">BIHB4019</strain>
    </source>
</reference>
<dbReference type="EMBL" id="CP016808">
    <property type="protein sequence ID" value="ANY65632.1"/>
    <property type="molecule type" value="Genomic_DNA"/>
</dbReference>
<proteinExistence type="predicted"/>
<dbReference type="PRINTS" id="PR00455">
    <property type="entry name" value="HTHTETR"/>
</dbReference>